<gene>
    <name evidence="10" type="ORF">HA050_05620</name>
</gene>
<dbReference type="InterPro" id="IPR001867">
    <property type="entry name" value="OmpR/PhoB-type_DNA-bd"/>
</dbReference>
<evidence type="ECO:0000259" key="9">
    <source>
        <dbReference type="PROSITE" id="PS51755"/>
    </source>
</evidence>
<evidence type="ECO:0000259" key="8">
    <source>
        <dbReference type="PROSITE" id="PS50110"/>
    </source>
</evidence>
<dbReference type="CDD" id="cd00383">
    <property type="entry name" value="trans_reg_C"/>
    <property type="match status" value="1"/>
</dbReference>
<keyword evidence="4 7" id="KW-0238">DNA-binding</keyword>
<feature type="modified residue" description="4-aspartylphosphate" evidence="6">
    <location>
        <position position="58"/>
    </location>
</feature>
<keyword evidence="11" id="KW-1185">Reference proteome</keyword>
<dbReference type="Pfam" id="PF00486">
    <property type="entry name" value="Trans_reg_C"/>
    <property type="match status" value="1"/>
</dbReference>
<dbReference type="Gene3D" id="1.10.10.10">
    <property type="entry name" value="Winged helix-like DNA-binding domain superfamily/Winged helix DNA-binding domain"/>
    <property type="match status" value="1"/>
</dbReference>
<dbReference type="InterPro" id="IPR011006">
    <property type="entry name" value="CheY-like_superfamily"/>
</dbReference>
<dbReference type="InterPro" id="IPR016032">
    <property type="entry name" value="Sig_transdc_resp-reg_C-effctor"/>
</dbReference>
<dbReference type="InterPro" id="IPR036388">
    <property type="entry name" value="WH-like_DNA-bd_sf"/>
</dbReference>
<dbReference type="InterPro" id="IPR001789">
    <property type="entry name" value="Sig_transdc_resp-reg_receiver"/>
</dbReference>
<dbReference type="Pfam" id="PF00072">
    <property type="entry name" value="Response_reg"/>
    <property type="match status" value="1"/>
</dbReference>
<dbReference type="SUPFAM" id="SSF46894">
    <property type="entry name" value="C-terminal effector domain of the bipartite response regulators"/>
    <property type="match status" value="1"/>
</dbReference>
<dbReference type="SMART" id="SM00448">
    <property type="entry name" value="REC"/>
    <property type="match status" value="1"/>
</dbReference>
<sequence>MDGQSMGALILLVDDDAVLRALLSDYLGEQGYTVTAVGDGMAMHRAMEQGQFDLLILDLMLPGEDGLTLCRNLRASSNLPVLMLTARGDELDRIIGLEMGADDYLPKPFNPRELLARIKSILRRAADHTTGSKATRLCFAGWELDLAAQYLLGADGVVTSLSAGEFRLLQALAENANRVLSRDQLMDAINGKDAAPFDRTIDVMIGRLRRRLGDEAREQVLIKTIRSSGYMLVCKVEAR</sequence>
<feature type="domain" description="Response regulatory" evidence="8">
    <location>
        <begin position="9"/>
        <end position="122"/>
    </location>
</feature>
<dbReference type="PROSITE" id="PS51755">
    <property type="entry name" value="OMPR_PHOB"/>
    <property type="match status" value="1"/>
</dbReference>
<dbReference type="PROSITE" id="PS50110">
    <property type="entry name" value="RESPONSE_REGULATORY"/>
    <property type="match status" value="1"/>
</dbReference>
<proteinExistence type="predicted"/>
<name>A0ABX0KPB2_9NEIS</name>
<evidence type="ECO:0000256" key="4">
    <source>
        <dbReference type="ARBA" id="ARBA00023125"/>
    </source>
</evidence>
<dbReference type="SMART" id="SM00862">
    <property type="entry name" value="Trans_reg_C"/>
    <property type="match status" value="1"/>
</dbReference>
<organism evidence="10 11">
    <name type="scientific">Iodobacter violaceini</name>
    <dbReference type="NCBI Taxonomy" id="3044271"/>
    <lineage>
        <taxon>Bacteria</taxon>
        <taxon>Pseudomonadati</taxon>
        <taxon>Pseudomonadota</taxon>
        <taxon>Betaproteobacteria</taxon>
        <taxon>Neisseriales</taxon>
        <taxon>Chitinibacteraceae</taxon>
        <taxon>Iodobacter</taxon>
    </lineage>
</organism>
<evidence type="ECO:0000256" key="6">
    <source>
        <dbReference type="PROSITE-ProRule" id="PRU00169"/>
    </source>
</evidence>
<accession>A0ABX0KPB2</accession>
<reference evidence="10 11" key="1">
    <citation type="submission" date="2020-03" db="EMBL/GenBank/DDBJ databases">
        <title>Draft genome sequence of environmentally isolated violet-colored cultures.</title>
        <authorList>
            <person name="Wilson H.S."/>
        </authorList>
    </citation>
    <scope>NUCLEOTIDE SEQUENCE [LARGE SCALE GENOMIC DNA]</scope>
    <source>
        <strain evidence="10 11">HSC-16F04</strain>
    </source>
</reference>
<evidence type="ECO:0000256" key="3">
    <source>
        <dbReference type="ARBA" id="ARBA00023015"/>
    </source>
</evidence>
<comment type="caution">
    <text evidence="10">The sequence shown here is derived from an EMBL/GenBank/DDBJ whole genome shotgun (WGS) entry which is preliminary data.</text>
</comment>
<dbReference type="EMBL" id="JAAOLX010000002">
    <property type="protein sequence ID" value="NHQ85596.1"/>
    <property type="molecule type" value="Genomic_DNA"/>
</dbReference>
<keyword evidence="5" id="KW-0804">Transcription</keyword>
<dbReference type="Gene3D" id="3.40.50.2300">
    <property type="match status" value="1"/>
</dbReference>
<dbReference type="PANTHER" id="PTHR48111:SF4">
    <property type="entry name" value="DNA-BINDING DUAL TRANSCRIPTIONAL REGULATOR OMPR"/>
    <property type="match status" value="1"/>
</dbReference>
<dbReference type="Proteomes" id="UP000712570">
    <property type="component" value="Unassembled WGS sequence"/>
</dbReference>
<dbReference type="PANTHER" id="PTHR48111">
    <property type="entry name" value="REGULATOR OF RPOS"/>
    <property type="match status" value="1"/>
</dbReference>
<dbReference type="InterPro" id="IPR039420">
    <property type="entry name" value="WalR-like"/>
</dbReference>
<evidence type="ECO:0000256" key="2">
    <source>
        <dbReference type="ARBA" id="ARBA00023012"/>
    </source>
</evidence>
<evidence type="ECO:0000256" key="7">
    <source>
        <dbReference type="PROSITE-ProRule" id="PRU01091"/>
    </source>
</evidence>
<evidence type="ECO:0000256" key="5">
    <source>
        <dbReference type="ARBA" id="ARBA00023163"/>
    </source>
</evidence>
<feature type="DNA-binding region" description="OmpR/PhoB-type" evidence="7">
    <location>
        <begin position="134"/>
        <end position="234"/>
    </location>
</feature>
<evidence type="ECO:0000313" key="11">
    <source>
        <dbReference type="Proteomes" id="UP000712570"/>
    </source>
</evidence>
<evidence type="ECO:0000256" key="1">
    <source>
        <dbReference type="ARBA" id="ARBA00022553"/>
    </source>
</evidence>
<keyword evidence="2" id="KW-0902">Two-component regulatory system</keyword>
<feature type="domain" description="OmpR/PhoB-type" evidence="9">
    <location>
        <begin position="134"/>
        <end position="234"/>
    </location>
</feature>
<keyword evidence="1 6" id="KW-0597">Phosphoprotein</keyword>
<keyword evidence="3" id="KW-0805">Transcription regulation</keyword>
<protein>
    <submittedName>
        <fullName evidence="10">Response regulator</fullName>
    </submittedName>
</protein>
<dbReference type="Gene3D" id="6.10.250.690">
    <property type="match status" value="1"/>
</dbReference>
<evidence type="ECO:0000313" key="10">
    <source>
        <dbReference type="EMBL" id="NHQ85596.1"/>
    </source>
</evidence>
<dbReference type="SUPFAM" id="SSF52172">
    <property type="entry name" value="CheY-like"/>
    <property type="match status" value="1"/>
</dbReference>